<proteinExistence type="predicted"/>
<protein>
    <submittedName>
        <fullName evidence="1">Uncharacterized protein</fullName>
    </submittedName>
</protein>
<keyword evidence="2" id="KW-1185">Reference proteome</keyword>
<evidence type="ECO:0000313" key="2">
    <source>
        <dbReference type="Proteomes" id="UP001497535"/>
    </source>
</evidence>
<dbReference type="Proteomes" id="UP001497535">
    <property type="component" value="Unassembled WGS sequence"/>
</dbReference>
<dbReference type="EMBL" id="CAVMJV010000095">
    <property type="protein sequence ID" value="CAK5093766.1"/>
    <property type="molecule type" value="Genomic_DNA"/>
</dbReference>
<sequence length="71" mass="8243">MLLYDLHQFCPFSLKNAACASSSQNTKTPVRHFYIYLSCPLLALYGYIQSDFIRYPLISLKIVAFNEVYIK</sequence>
<name>A0ACB1ALZ4_MELEN</name>
<accession>A0ACB1ALZ4</accession>
<comment type="caution">
    <text evidence="1">The sequence shown here is derived from an EMBL/GenBank/DDBJ whole genome shotgun (WGS) entry which is preliminary data.</text>
</comment>
<reference evidence="1" key="1">
    <citation type="submission" date="2023-11" db="EMBL/GenBank/DDBJ databases">
        <authorList>
            <person name="Poullet M."/>
        </authorList>
    </citation>
    <scope>NUCLEOTIDE SEQUENCE</scope>
    <source>
        <strain evidence="1">E1834</strain>
    </source>
</reference>
<organism evidence="1 2">
    <name type="scientific">Meloidogyne enterolobii</name>
    <name type="common">Root-knot nematode worm</name>
    <name type="synonym">Meloidogyne mayaguensis</name>
    <dbReference type="NCBI Taxonomy" id="390850"/>
    <lineage>
        <taxon>Eukaryota</taxon>
        <taxon>Metazoa</taxon>
        <taxon>Ecdysozoa</taxon>
        <taxon>Nematoda</taxon>
        <taxon>Chromadorea</taxon>
        <taxon>Rhabditida</taxon>
        <taxon>Tylenchina</taxon>
        <taxon>Tylenchomorpha</taxon>
        <taxon>Tylenchoidea</taxon>
        <taxon>Meloidogynidae</taxon>
        <taxon>Meloidogyninae</taxon>
        <taxon>Meloidogyne</taxon>
    </lineage>
</organism>
<gene>
    <name evidence="1" type="ORF">MENTE1834_LOCUS40448</name>
</gene>
<evidence type="ECO:0000313" key="1">
    <source>
        <dbReference type="EMBL" id="CAK5093766.1"/>
    </source>
</evidence>